<dbReference type="Proteomes" id="UP001163823">
    <property type="component" value="Chromosome 3"/>
</dbReference>
<evidence type="ECO:0000256" key="2">
    <source>
        <dbReference type="ARBA" id="ARBA00022801"/>
    </source>
</evidence>
<keyword evidence="2" id="KW-0378">Hydrolase</keyword>
<dbReference type="InterPro" id="IPR029058">
    <property type="entry name" value="AB_hydrolase_fold"/>
</dbReference>
<dbReference type="AlphaFoldDB" id="A0AAD7Q9G8"/>
<dbReference type="KEGG" id="qsa:O6P43_006956"/>
<organism evidence="5 6">
    <name type="scientific">Quillaja saponaria</name>
    <name type="common">Soap bark tree</name>
    <dbReference type="NCBI Taxonomy" id="32244"/>
    <lineage>
        <taxon>Eukaryota</taxon>
        <taxon>Viridiplantae</taxon>
        <taxon>Streptophyta</taxon>
        <taxon>Embryophyta</taxon>
        <taxon>Tracheophyta</taxon>
        <taxon>Spermatophyta</taxon>
        <taxon>Magnoliopsida</taxon>
        <taxon>eudicotyledons</taxon>
        <taxon>Gunneridae</taxon>
        <taxon>Pentapetalae</taxon>
        <taxon>rosids</taxon>
        <taxon>fabids</taxon>
        <taxon>Fabales</taxon>
        <taxon>Quillajaceae</taxon>
        <taxon>Quillaja</taxon>
    </lineage>
</organism>
<dbReference type="GO" id="GO:0004620">
    <property type="term" value="F:phospholipase activity"/>
    <property type="evidence" value="ECO:0007669"/>
    <property type="project" value="TreeGrafter"/>
</dbReference>
<dbReference type="EMBL" id="JARAOO010000003">
    <property type="protein sequence ID" value="KAJ7977308.1"/>
    <property type="molecule type" value="Genomic_DNA"/>
</dbReference>
<reference evidence="5" key="1">
    <citation type="journal article" date="2023" name="Science">
        <title>Elucidation of the pathway for biosynthesis of saponin adjuvants from the soapbark tree.</title>
        <authorList>
            <person name="Reed J."/>
            <person name="Orme A."/>
            <person name="El-Demerdash A."/>
            <person name="Owen C."/>
            <person name="Martin L.B.B."/>
            <person name="Misra R.C."/>
            <person name="Kikuchi S."/>
            <person name="Rejzek M."/>
            <person name="Martin A.C."/>
            <person name="Harkess A."/>
            <person name="Leebens-Mack J."/>
            <person name="Louveau T."/>
            <person name="Stephenson M.J."/>
            <person name="Osbourn A."/>
        </authorList>
    </citation>
    <scope>NUCLEOTIDE SEQUENCE</scope>
    <source>
        <strain evidence="5">S10</strain>
    </source>
</reference>
<evidence type="ECO:0000256" key="1">
    <source>
        <dbReference type="ARBA" id="ARBA00010701"/>
    </source>
</evidence>
<protein>
    <submittedName>
        <fullName evidence="5">Phospholipase A1-Igamma1 chloroplastic</fullName>
    </submittedName>
</protein>
<sequence length="246" mass="28148">MATPLSNIILPLSELQHQGTLLSNTSKFPTQSSITSKSNKQNTSISICRVKVSEPIASISSTVTELDQNQRAKQESVLDEQQEEEKIATNEQRLADIWHEIHGEDDWVGLLDPMDPILRSELIRYGEMAQACYDAFDFDPFSKYCGSCRYTSRKFFDYLGMAHHGYDVARYLYATSNINLPNFFKKSRWPKVWSKNANWIGYVAVSNDETTQRLGLQRHNHRMAWNGDVSGMDCGFDGFSQTHFKE</sequence>
<proteinExistence type="inferred from homology"/>
<evidence type="ECO:0000256" key="3">
    <source>
        <dbReference type="ARBA" id="ARBA00022963"/>
    </source>
</evidence>
<evidence type="ECO:0000313" key="6">
    <source>
        <dbReference type="Proteomes" id="UP001163823"/>
    </source>
</evidence>
<dbReference type="PANTHER" id="PTHR31403:SF51">
    <property type="entry name" value="PHOSPHOLIPASE A1-IGAMMA2, CHLOROPLASTIC"/>
    <property type="match status" value="1"/>
</dbReference>
<comment type="caution">
    <text evidence="5">The sequence shown here is derived from an EMBL/GenBank/DDBJ whole genome shotgun (WGS) entry which is preliminary data.</text>
</comment>
<keyword evidence="4" id="KW-0443">Lipid metabolism</keyword>
<name>A0AAD7Q9G8_QUISA</name>
<evidence type="ECO:0000256" key="4">
    <source>
        <dbReference type="ARBA" id="ARBA00023098"/>
    </source>
</evidence>
<dbReference type="PANTHER" id="PTHR31403">
    <property type="entry name" value="PHOSPHOLIPASE A1-IBETA2, CHLOROPLASTIC"/>
    <property type="match status" value="1"/>
</dbReference>
<gene>
    <name evidence="5" type="ORF">O6P43_006956</name>
</gene>
<keyword evidence="3" id="KW-0442">Lipid degradation</keyword>
<evidence type="ECO:0000313" key="5">
    <source>
        <dbReference type="EMBL" id="KAJ7977308.1"/>
    </source>
</evidence>
<comment type="similarity">
    <text evidence="1">Belongs to the AB hydrolase superfamily. Lipase family.</text>
</comment>
<accession>A0AAD7Q9G8</accession>
<dbReference type="GO" id="GO:0016042">
    <property type="term" value="P:lipid catabolic process"/>
    <property type="evidence" value="ECO:0007669"/>
    <property type="project" value="UniProtKB-KW"/>
</dbReference>
<keyword evidence="6" id="KW-1185">Reference proteome</keyword>
<dbReference type="Gene3D" id="3.40.50.1820">
    <property type="entry name" value="alpha/beta hydrolase"/>
    <property type="match status" value="1"/>
</dbReference>